<evidence type="ECO:0000256" key="1">
    <source>
        <dbReference type="SAM" id="MobiDB-lite"/>
    </source>
</evidence>
<protein>
    <submittedName>
        <fullName evidence="2">Uncharacterized protein</fullName>
    </submittedName>
</protein>
<accession>A0AAD6VHZ8</accession>
<sequence>MSGGHYSVPLLRAHTRSTRIALAAARVALLQARAAPRNRRSSSEHGGTSDTALASPKTRHQLTMRHVRMKSPTHDRCMCPRGRSSGPPAHKTRRRLPSTHHPIVARQRARYPPVSCAQDPDCRRLPARHTYLLPVARLLRTRPAACCSPLAVRRPPPTTRHSPYCRYPLAAHYTPSDRRSPTCWLPTRLPCTRPTAYPRLLPPPASRPLHVVRPPPATRTCCRRLRRSRPAAHCSPPPTTRRPTAARCPLPAPCLTGPDLGSVCTSVVLFT</sequence>
<keyword evidence="3" id="KW-1185">Reference proteome</keyword>
<gene>
    <name evidence="2" type="ORF">GGX14DRAFT_697600</name>
</gene>
<dbReference type="EMBL" id="JARJCW010000029">
    <property type="protein sequence ID" value="KAJ7210128.1"/>
    <property type="molecule type" value="Genomic_DNA"/>
</dbReference>
<comment type="caution">
    <text evidence="2">The sequence shown here is derived from an EMBL/GenBank/DDBJ whole genome shotgun (WGS) entry which is preliminary data.</text>
</comment>
<feature type="region of interest" description="Disordered" evidence="1">
    <location>
        <begin position="32"/>
        <end position="99"/>
    </location>
</feature>
<name>A0AAD6VHZ8_9AGAR</name>
<evidence type="ECO:0000313" key="2">
    <source>
        <dbReference type="EMBL" id="KAJ7210128.1"/>
    </source>
</evidence>
<organism evidence="2 3">
    <name type="scientific">Mycena pura</name>
    <dbReference type="NCBI Taxonomy" id="153505"/>
    <lineage>
        <taxon>Eukaryota</taxon>
        <taxon>Fungi</taxon>
        <taxon>Dikarya</taxon>
        <taxon>Basidiomycota</taxon>
        <taxon>Agaricomycotina</taxon>
        <taxon>Agaricomycetes</taxon>
        <taxon>Agaricomycetidae</taxon>
        <taxon>Agaricales</taxon>
        <taxon>Marasmiineae</taxon>
        <taxon>Mycenaceae</taxon>
        <taxon>Mycena</taxon>
    </lineage>
</organism>
<reference evidence="2" key="1">
    <citation type="submission" date="2023-03" db="EMBL/GenBank/DDBJ databases">
        <title>Massive genome expansion in bonnet fungi (Mycena s.s.) driven by repeated elements and novel gene families across ecological guilds.</title>
        <authorList>
            <consortium name="Lawrence Berkeley National Laboratory"/>
            <person name="Harder C.B."/>
            <person name="Miyauchi S."/>
            <person name="Viragh M."/>
            <person name="Kuo A."/>
            <person name="Thoen E."/>
            <person name="Andreopoulos B."/>
            <person name="Lu D."/>
            <person name="Skrede I."/>
            <person name="Drula E."/>
            <person name="Henrissat B."/>
            <person name="Morin E."/>
            <person name="Kohler A."/>
            <person name="Barry K."/>
            <person name="LaButti K."/>
            <person name="Morin E."/>
            <person name="Salamov A."/>
            <person name="Lipzen A."/>
            <person name="Mereny Z."/>
            <person name="Hegedus B."/>
            <person name="Baldrian P."/>
            <person name="Stursova M."/>
            <person name="Weitz H."/>
            <person name="Taylor A."/>
            <person name="Grigoriev I.V."/>
            <person name="Nagy L.G."/>
            <person name="Martin F."/>
            <person name="Kauserud H."/>
        </authorList>
    </citation>
    <scope>NUCLEOTIDE SEQUENCE</scope>
    <source>
        <strain evidence="2">9144</strain>
    </source>
</reference>
<evidence type="ECO:0000313" key="3">
    <source>
        <dbReference type="Proteomes" id="UP001219525"/>
    </source>
</evidence>
<dbReference type="Proteomes" id="UP001219525">
    <property type="component" value="Unassembled WGS sequence"/>
</dbReference>
<feature type="compositionally biased region" description="Basic residues" evidence="1">
    <location>
        <begin position="57"/>
        <end position="71"/>
    </location>
</feature>
<dbReference type="AlphaFoldDB" id="A0AAD6VHZ8"/>
<proteinExistence type="predicted"/>